<dbReference type="EMBL" id="UYWX01000036">
    <property type="protein sequence ID" value="VDM16439.1"/>
    <property type="molecule type" value="Genomic_DNA"/>
</dbReference>
<gene>
    <name evidence="1" type="ORF">TTAC_LOCUS429</name>
</gene>
<accession>A0A0R3WIJ9</accession>
<dbReference type="STRING" id="6205.A0A0R3WIJ9"/>
<keyword evidence="2" id="KW-1185">Reference proteome</keyword>
<dbReference type="WBParaSite" id="TTAC_0000042801-mRNA-1">
    <property type="protein sequence ID" value="TTAC_0000042801-mRNA-1"/>
    <property type="gene ID" value="TTAC_0000042801"/>
</dbReference>
<evidence type="ECO:0000313" key="2">
    <source>
        <dbReference type="Proteomes" id="UP000274429"/>
    </source>
</evidence>
<dbReference type="AlphaFoldDB" id="A0A0R3WIJ9"/>
<evidence type="ECO:0000313" key="1">
    <source>
        <dbReference type="EMBL" id="VDM16439.1"/>
    </source>
</evidence>
<name>A0A0R3WIJ9_HYDTA</name>
<organism evidence="3">
    <name type="scientific">Hydatigena taeniaeformis</name>
    <name type="common">Feline tapeworm</name>
    <name type="synonym">Taenia taeniaeformis</name>
    <dbReference type="NCBI Taxonomy" id="6205"/>
    <lineage>
        <taxon>Eukaryota</taxon>
        <taxon>Metazoa</taxon>
        <taxon>Spiralia</taxon>
        <taxon>Lophotrochozoa</taxon>
        <taxon>Platyhelminthes</taxon>
        <taxon>Cestoda</taxon>
        <taxon>Eucestoda</taxon>
        <taxon>Cyclophyllidea</taxon>
        <taxon>Taeniidae</taxon>
        <taxon>Hydatigera</taxon>
    </lineage>
</organism>
<proteinExistence type="predicted"/>
<reference evidence="3" key="1">
    <citation type="submission" date="2017-02" db="UniProtKB">
        <authorList>
            <consortium name="WormBaseParasite"/>
        </authorList>
    </citation>
    <scope>IDENTIFICATION</scope>
</reference>
<dbReference type="Proteomes" id="UP000274429">
    <property type="component" value="Unassembled WGS sequence"/>
</dbReference>
<evidence type="ECO:0000313" key="3">
    <source>
        <dbReference type="WBParaSite" id="TTAC_0000042801-mRNA-1"/>
    </source>
</evidence>
<sequence length="131" mass="15309">MDLTDYYSYAFPPKNASNSQTSSSKNTTVNEKIAIEEKSTKWPEMMPAETLRKVFGKKYPEYLYIREMYRVEGKRAEFLKNMGMSHLGDLHLRIDRCKQNGQIVRDCANCLREKADLWYKIDPSMKHGTSL</sequence>
<protein>
    <submittedName>
        <fullName evidence="3">Clr2_transil domain-containing protein</fullName>
    </submittedName>
</protein>
<reference evidence="1 2" key="2">
    <citation type="submission" date="2018-11" db="EMBL/GenBank/DDBJ databases">
        <authorList>
            <consortium name="Pathogen Informatics"/>
        </authorList>
    </citation>
    <scope>NUCLEOTIDE SEQUENCE [LARGE SCALE GENOMIC DNA]</scope>
</reference>
<dbReference type="OrthoDB" id="245563at2759"/>